<keyword evidence="1" id="KW-0732">Signal</keyword>
<evidence type="ECO:0008006" key="4">
    <source>
        <dbReference type="Google" id="ProtNLM"/>
    </source>
</evidence>
<proteinExistence type="predicted"/>
<accession>F0MB06</accession>
<dbReference type="OrthoDB" id="4952992at2"/>
<dbReference type="KEGG" id="apn:Asphe3_17260"/>
<protein>
    <recommendedName>
        <fullName evidence="4">Lipoprotein</fullName>
    </recommendedName>
</protein>
<dbReference type="EMBL" id="CP002379">
    <property type="protein sequence ID" value="ADX72882.1"/>
    <property type="molecule type" value="Genomic_DNA"/>
</dbReference>
<gene>
    <name evidence="2" type="ordered locus">Asphe3_17260</name>
</gene>
<dbReference type="HOGENOM" id="CLU_1792487_0_0_11"/>
<evidence type="ECO:0000256" key="1">
    <source>
        <dbReference type="SAM" id="SignalP"/>
    </source>
</evidence>
<feature type="chain" id="PRO_5038856882" description="Lipoprotein" evidence="1">
    <location>
        <begin position="24"/>
        <end position="144"/>
    </location>
</feature>
<dbReference type="RefSeq" id="WP_013600814.1">
    <property type="nucleotide sequence ID" value="NC_015145.1"/>
</dbReference>
<feature type="signal peptide" evidence="1">
    <location>
        <begin position="1"/>
        <end position="23"/>
    </location>
</feature>
<sequence length="144" mass="15394" precursor="true">MKNHHIPTATLATVFLLAGCTSAPNISALDSPANEQDQLPAGITIWPEEEIPASSVRFLVEHNEIRYFGAKSADGKRACVAALPEDGNASWIAGCSDLRDDREIVRVSGTGVVETVLMSDGFDVDKLVGDGWKPIHKNIVISAP</sequence>
<organism evidence="2 3">
    <name type="scientific">Pseudarthrobacter phenanthrenivorans (strain DSM 18606 / JCM 16027 / LMG 23796 / Sphe3)</name>
    <name type="common">Arthrobacter phenanthrenivorans</name>
    <dbReference type="NCBI Taxonomy" id="930171"/>
    <lineage>
        <taxon>Bacteria</taxon>
        <taxon>Bacillati</taxon>
        <taxon>Actinomycetota</taxon>
        <taxon>Actinomycetes</taxon>
        <taxon>Micrococcales</taxon>
        <taxon>Micrococcaceae</taxon>
        <taxon>Pseudarthrobacter</taxon>
    </lineage>
</organism>
<evidence type="ECO:0000313" key="2">
    <source>
        <dbReference type="EMBL" id="ADX72882.1"/>
    </source>
</evidence>
<name>F0MB06_PSEPM</name>
<dbReference type="Proteomes" id="UP000008639">
    <property type="component" value="Chromosome"/>
</dbReference>
<reference evidence="2 3" key="1">
    <citation type="journal article" date="2011" name="Stand. Genomic Sci.">
        <title>Complete genome sequence of Arthrobacter phenanthrenivorans type strain (Sphe3).</title>
        <authorList>
            <person name="Kallimanis A."/>
            <person name="Labutti K.M."/>
            <person name="Lapidus A."/>
            <person name="Clum A."/>
            <person name="Lykidis A."/>
            <person name="Mavromatis K."/>
            <person name="Pagani I."/>
            <person name="Liolios K."/>
            <person name="Ivanova N."/>
            <person name="Goodwin L."/>
            <person name="Pitluck S."/>
            <person name="Chen A."/>
            <person name="Palaniappan K."/>
            <person name="Markowitz V."/>
            <person name="Bristow J."/>
            <person name="Velentzas A.D."/>
            <person name="Perisynakis A."/>
            <person name="Ouzounis C.C."/>
            <person name="Kyrpides N.C."/>
            <person name="Koukkou A.I."/>
            <person name="Drainas C."/>
        </authorList>
    </citation>
    <scope>NUCLEOTIDE SEQUENCE [LARGE SCALE GENOMIC DNA]</scope>
    <source>
        <strain evidence="3">DSM 18606 / JCM 16027 / LMG 23796 / Sphe3</strain>
    </source>
</reference>
<dbReference type="AlphaFoldDB" id="F0MB06"/>
<evidence type="ECO:0000313" key="3">
    <source>
        <dbReference type="Proteomes" id="UP000008639"/>
    </source>
</evidence>
<dbReference type="PROSITE" id="PS51257">
    <property type="entry name" value="PROKAR_LIPOPROTEIN"/>
    <property type="match status" value="1"/>
</dbReference>